<keyword evidence="1" id="KW-0472">Membrane</keyword>
<evidence type="ECO:0000256" key="1">
    <source>
        <dbReference type="SAM" id="Phobius"/>
    </source>
</evidence>
<keyword evidence="1" id="KW-0812">Transmembrane</keyword>
<feature type="transmembrane region" description="Helical" evidence="1">
    <location>
        <begin position="60"/>
        <end position="81"/>
    </location>
</feature>
<dbReference type="RefSeq" id="WP_357987133.1">
    <property type="nucleotide sequence ID" value="NZ_JBFAIH010000031.1"/>
</dbReference>
<reference evidence="2 3" key="1">
    <citation type="submission" date="2024-06" db="EMBL/GenBank/DDBJ databases">
        <title>The Natural Products Discovery Center: Release of the First 8490 Sequenced Strains for Exploring Actinobacteria Biosynthetic Diversity.</title>
        <authorList>
            <person name="Kalkreuter E."/>
            <person name="Kautsar S.A."/>
            <person name="Yang D."/>
            <person name="Bader C.D."/>
            <person name="Teijaro C.N."/>
            <person name="Fluegel L."/>
            <person name="Davis C.M."/>
            <person name="Simpson J.R."/>
            <person name="Lauterbach L."/>
            <person name="Steele A.D."/>
            <person name="Gui C."/>
            <person name="Meng S."/>
            <person name="Li G."/>
            <person name="Viehrig K."/>
            <person name="Ye F."/>
            <person name="Su P."/>
            <person name="Kiefer A.F."/>
            <person name="Nichols A."/>
            <person name="Cepeda A.J."/>
            <person name="Yan W."/>
            <person name="Fan B."/>
            <person name="Jiang Y."/>
            <person name="Adhikari A."/>
            <person name="Zheng C.-J."/>
            <person name="Schuster L."/>
            <person name="Cowan T.M."/>
            <person name="Smanski M.J."/>
            <person name="Chevrette M.G."/>
            <person name="De Carvalho L.P.S."/>
            <person name="Shen B."/>
        </authorList>
    </citation>
    <scope>NUCLEOTIDE SEQUENCE [LARGE SCALE GENOMIC DNA]</scope>
    <source>
        <strain evidence="2 3">NPDC050671</strain>
    </source>
</reference>
<feature type="transmembrane region" description="Helical" evidence="1">
    <location>
        <begin position="27"/>
        <end position="48"/>
    </location>
</feature>
<dbReference type="EMBL" id="JBFAIH010000031">
    <property type="protein sequence ID" value="MEV0367497.1"/>
    <property type="molecule type" value="Genomic_DNA"/>
</dbReference>
<evidence type="ECO:0000313" key="3">
    <source>
        <dbReference type="Proteomes" id="UP001551658"/>
    </source>
</evidence>
<accession>A0ABV3FIF2</accession>
<dbReference type="Pfam" id="PF23778">
    <property type="entry name" value="Phage_holin_2"/>
    <property type="match status" value="1"/>
</dbReference>
<comment type="caution">
    <text evidence="2">The sequence shown here is derived from an EMBL/GenBank/DDBJ whole genome shotgun (WGS) entry which is preliminary data.</text>
</comment>
<evidence type="ECO:0000313" key="2">
    <source>
        <dbReference type="EMBL" id="MEV0367497.1"/>
    </source>
</evidence>
<dbReference type="InterPro" id="IPR056964">
    <property type="entry name" value="Phage_holin"/>
</dbReference>
<sequence length="131" mass="14524">MMRYIGLSATTVAGVTALVVVPDKELVANVILAGTVTVAWAFVVLYATRSRWRAEAAGRAILRMVLGIAVICTQGLVTILTDYSYPGREIIRPILLLLVGVAVLDLLWTLVRIQGGKDIYQPVHWRNKWHR</sequence>
<protein>
    <recommendedName>
        <fullName evidence="4">ATP synthase protein I</fullName>
    </recommendedName>
</protein>
<keyword evidence="3" id="KW-1185">Reference proteome</keyword>
<keyword evidence="1" id="KW-1133">Transmembrane helix</keyword>
<proteinExistence type="predicted"/>
<dbReference type="Proteomes" id="UP001551658">
    <property type="component" value="Unassembled WGS sequence"/>
</dbReference>
<gene>
    <name evidence="2" type="ORF">AB0H72_32910</name>
</gene>
<feature type="transmembrane region" description="Helical" evidence="1">
    <location>
        <begin position="93"/>
        <end position="111"/>
    </location>
</feature>
<evidence type="ECO:0008006" key="4">
    <source>
        <dbReference type="Google" id="ProtNLM"/>
    </source>
</evidence>
<organism evidence="2 3">
    <name type="scientific">Nocardia fusca</name>
    <dbReference type="NCBI Taxonomy" id="941183"/>
    <lineage>
        <taxon>Bacteria</taxon>
        <taxon>Bacillati</taxon>
        <taxon>Actinomycetota</taxon>
        <taxon>Actinomycetes</taxon>
        <taxon>Mycobacteriales</taxon>
        <taxon>Nocardiaceae</taxon>
        <taxon>Nocardia</taxon>
    </lineage>
</organism>
<name>A0ABV3FIF2_9NOCA</name>